<dbReference type="EMBL" id="JALJRB010000064">
    <property type="protein sequence ID" value="MCJ8503194.1"/>
    <property type="molecule type" value="Genomic_DNA"/>
</dbReference>
<organism evidence="1 2">
    <name type="scientific">Desulfatitalea alkaliphila</name>
    <dbReference type="NCBI Taxonomy" id="2929485"/>
    <lineage>
        <taxon>Bacteria</taxon>
        <taxon>Pseudomonadati</taxon>
        <taxon>Thermodesulfobacteriota</taxon>
        <taxon>Desulfobacteria</taxon>
        <taxon>Desulfobacterales</taxon>
        <taxon>Desulfosarcinaceae</taxon>
        <taxon>Desulfatitalea</taxon>
    </lineage>
</organism>
<name>A0AA41R5K3_9BACT</name>
<gene>
    <name evidence="1" type="ORF">MRX98_21655</name>
</gene>
<dbReference type="RefSeq" id="WP_246915208.1">
    <property type="nucleotide sequence ID" value="NZ_JALJRB010000064.1"/>
</dbReference>
<evidence type="ECO:0000313" key="1">
    <source>
        <dbReference type="EMBL" id="MCJ8503194.1"/>
    </source>
</evidence>
<dbReference type="AlphaFoldDB" id="A0AA41R5K3"/>
<reference evidence="1" key="1">
    <citation type="submission" date="2022-04" db="EMBL/GenBank/DDBJ databases">
        <title>Desulfatitalea alkaliphila sp. nov., a novel anaerobic sulfate-reducing bacterium isolated from terrestrial mud volcano, Taman Peninsula, Russia.</title>
        <authorList>
            <person name="Khomyakova M.A."/>
            <person name="Merkel A.Y."/>
            <person name="Slobodkin A.I."/>
        </authorList>
    </citation>
    <scope>NUCLEOTIDE SEQUENCE</scope>
    <source>
        <strain evidence="1">M08but</strain>
    </source>
</reference>
<keyword evidence="2" id="KW-1185">Reference proteome</keyword>
<accession>A0AA41R5K3</accession>
<proteinExistence type="predicted"/>
<sequence>MTESLRDKLFLAAKKVGDLNKYGEVKGFSGNENGYAKIKQIRPGCAIWIHHLKDETLIIDLLITETAISRYPNESESTLKKFEAFAGEELKTDVFEHSVDISHQSGKFYLDVTNQPFEQISETIDKILKLF</sequence>
<evidence type="ECO:0000313" key="2">
    <source>
        <dbReference type="Proteomes" id="UP001165427"/>
    </source>
</evidence>
<comment type="caution">
    <text evidence="1">The sequence shown here is derived from an EMBL/GenBank/DDBJ whole genome shotgun (WGS) entry which is preliminary data.</text>
</comment>
<dbReference type="Proteomes" id="UP001165427">
    <property type="component" value="Unassembled WGS sequence"/>
</dbReference>
<protein>
    <submittedName>
        <fullName evidence="1">Uncharacterized protein</fullName>
    </submittedName>
</protein>